<dbReference type="GO" id="GO:0008270">
    <property type="term" value="F:zinc ion binding"/>
    <property type="evidence" value="ECO:0007669"/>
    <property type="project" value="UniProtKB-KW"/>
</dbReference>
<evidence type="ECO:0000256" key="2">
    <source>
        <dbReference type="ARBA" id="ARBA00022723"/>
    </source>
</evidence>
<dbReference type="PROSITE" id="PS50115">
    <property type="entry name" value="ARFGAP"/>
    <property type="match status" value="1"/>
</dbReference>
<dbReference type="PRINTS" id="PR00405">
    <property type="entry name" value="REVINTRACTNG"/>
</dbReference>
<feature type="region of interest" description="Disordered" evidence="6">
    <location>
        <begin position="132"/>
        <end position="155"/>
    </location>
</feature>
<keyword evidence="3 5" id="KW-0863">Zinc-finger</keyword>
<dbReference type="STRING" id="745531.A0A0C3NFD4"/>
<dbReference type="CDD" id="cd08204">
    <property type="entry name" value="ArfGap"/>
    <property type="match status" value="1"/>
</dbReference>
<feature type="region of interest" description="Disordered" evidence="6">
    <location>
        <begin position="177"/>
        <end position="208"/>
    </location>
</feature>
<dbReference type="EMBL" id="KN840618">
    <property type="protein sequence ID" value="KIP03394.1"/>
    <property type="molecule type" value="Genomic_DNA"/>
</dbReference>
<evidence type="ECO:0000256" key="3">
    <source>
        <dbReference type="ARBA" id="ARBA00022771"/>
    </source>
</evidence>
<evidence type="ECO:0000256" key="4">
    <source>
        <dbReference type="ARBA" id="ARBA00022833"/>
    </source>
</evidence>
<feature type="domain" description="Arf-GAP" evidence="7">
    <location>
        <begin position="11"/>
        <end position="134"/>
    </location>
</feature>
<sequence>MTSKLAAEKNQRALLELASQPGNDICADCKARAPRWASHNLGIFICVNCASIHRKIGTHITKVKSLTLDTWTKDQVENMKTIGNTASNAKYNPDETRYPPPANLIDSERDSELEKFIRAKYEFKSFIKRGTTSTASSTTSDHRSRPSALTPSSSLDRSAAVAALLGPSRSAASRSATLSSSLSNAPTATSTPSAPYSASSLPLRSTPSVSGTLNNAPVSAPLAPARSVSQPYPTAALSSAPVSQTTFNSSTFAGVHSLQPKTIDATLPLQVAATPTSAPLPVSISSSTSYLSAPNPFHNLSATNTSAASAPPYLSSFNQTTGISPGSTGSGLSPGMNPGYGTNYTGTNISPFQPSPINPTGNTFTPMTNTPSPNPFAVQSPQGAGAPGSYGVQYSQPQTPFGGPMFTGQQFGQQQLQPFAPQPQMQFSQPQAQMQVPMSGNPFMPNQSTPSPFMGAHAGSTPSPFGGAQPMQQVNMMQQPQQQQQTGFVNTNPFTSWVQRPPGQQQGYSQQW</sequence>
<dbReference type="InterPro" id="IPR038508">
    <property type="entry name" value="ArfGAP_dom_sf"/>
</dbReference>
<dbReference type="SMART" id="SM00105">
    <property type="entry name" value="ArfGap"/>
    <property type="match status" value="1"/>
</dbReference>
<dbReference type="Pfam" id="PF01412">
    <property type="entry name" value="ArfGap"/>
    <property type="match status" value="1"/>
</dbReference>
<evidence type="ECO:0000313" key="9">
    <source>
        <dbReference type="Proteomes" id="UP000053257"/>
    </source>
</evidence>
<evidence type="ECO:0000313" key="8">
    <source>
        <dbReference type="EMBL" id="KIP03394.1"/>
    </source>
</evidence>
<dbReference type="Proteomes" id="UP000053257">
    <property type="component" value="Unassembled WGS sequence"/>
</dbReference>
<evidence type="ECO:0000256" key="6">
    <source>
        <dbReference type="SAM" id="MobiDB-lite"/>
    </source>
</evidence>
<evidence type="ECO:0000259" key="7">
    <source>
        <dbReference type="PROSITE" id="PS50115"/>
    </source>
</evidence>
<feature type="region of interest" description="Disordered" evidence="6">
    <location>
        <begin position="84"/>
        <end position="105"/>
    </location>
</feature>
<dbReference type="AlphaFoldDB" id="A0A0C3NFD4"/>
<dbReference type="InterPro" id="IPR037278">
    <property type="entry name" value="ARFGAP/RecO"/>
</dbReference>
<dbReference type="GO" id="GO:0005737">
    <property type="term" value="C:cytoplasm"/>
    <property type="evidence" value="ECO:0007669"/>
    <property type="project" value="TreeGrafter"/>
</dbReference>
<feature type="compositionally biased region" description="Low complexity" evidence="6">
    <location>
        <begin position="177"/>
        <end position="205"/>
    </location>
</feature>
<proteinExistence type="predicted"/>
<dbReference type="Gene3D" id="1.10.220.150">
    <property type="entry name" value="Arf GTPase activating protein"/>
    <property type="match status" value="1"/>
</dbReference>
<dbReference type="OrthoDB" id="10266696at2759"/>
<name>A0A0C3NFD4_PHLG1</name>
<protein>
    <recommendedName>
        <fullName evidence="7">Arf-GAP domain-containing protein</fullName>
    </recommendedName>
</protein>
<dbReference type="SUPFAM" id="SSF57863">
    <property type="entry name" value="ArfGap/RecO-like zinc finger"/>
    <property type="match status" value="1"/>
</dbReference>
<feature type="compositionally biased region" description="Polar residues" evidence="6">
    <location>
        <begin position="486"/>
        <end position="512"/>
    </location>
</feature>
<dbReference type="PANTHER" id="PTHR45705">
    <property type="entry name" value="FI20236P1"/>
    <property type="match status" value="1"/>
</dbReference>
<gene>
    <name evidence="8" type="ORF">PHLGIDRAFT_130169</name>
</gene>
<dbReference type="InterPro" id="IPR001164">
    <property type="entry name" value="ArfGAP_dom"/>
</dbReference>
<feature type="region of interest" description="Disordered" evidence="6">
    <location>
        <begin position="478"/>
        <end position="512"/>
    </location>
</feature>
<evidence type="ECO:0000256" key="5">
    <source>
        <dbReference type="PROSITE-ProRule" id="PRU00288"/>
    </source>
</evidence>
<dbReference type="HOGENOM" id="CLU_027009_1_0_1"/>
<keyword evidence="9" id="KW-1185">Reference proteome</keyword>
<dbReference type="GO" id="GO:0005096">
    <property type="term" value="F:GTPase activator activity"/>
    <property type="evidence" value="ECO:0007669"/>
    <property type="project" value="UniProtKB-KW"/>
</dbReference>
<dbReference type="FunFam" id="1.10.220.150:FF:000009">
    <property type="entry name" value="stromal membrane-associated protein 1 isoform X1"/>
    <property type="match status" value="1"/>
</dbReference>
<dbReference type="PANTHER" id="PTHR45705:SF1">
    <property type="entry name" value="FI20236P1"/>
    <property type="match status" value="1"/>
</dbReference>
<keyword evidence="4" id="KW-0862">Zinc</keyword>
<organism evidence="8 9">
    <name type="scientific">Phlebiopsis gigantea (strain 11061_1 CR5-6)</name>
    <name type="common">White-rot fungus</name>
    <name type="synonym">Peniophora gigantea</name>
    <dbReference type="NCBI Taxonomy" id="745531"/>
    <lineage>
        <taxon>Eukaryota</taxon>
        <taxon>Fungi</taxon>
        <taxon>Dikarya</taxon>
        <taxon>Basidiomycota</taxon>
        <taxon>Agaricomycotina</taxon>
        <taxon>Agaricomycetes</taxon>
        <taxon>Polyporales</taxon>
        <taxon>Phanerochaetaceae</taxon>
        <taxon>Phlebiopsis</taxon>
    </lineage>
</organism>
<dbReference type="InterPro" id="IPR051718">
    <property type="entry name" value="ARF_GTPase-activating"/>
</dbReference>
<evidence type="ECO:0000256" key="1">
    <source>
        <dbReference type="ARBA" id="ARBA00022468"/>
    </source>
</evidence>
<keyword evidence="2" id="KW-0479">Metal-binding</keyword>
<keyword evidence="1" id="KW-0343">GTPase activation</keyword>
<reference evidence="8 9" key="1">
    <citation type="journal article" date="2014" name="PLoS Genet.">
        <title>Analysis of the Phlebiopsis gigantea genome, transcriptome and secretome provides insight into its pioneer colonization strategies of wood.</title>
        <authorList>
            <person name="Hori C."/>
            <person name="Ishida T."/>
            <person name="Igarashi K."/>
            <person name="Samejima M."/>
            <person name="Suzuki H."/>
            <person name="Master E."/>
            <person name="Ferreira P."/>
            <person name="Ruiz-Duenas F.J."/>
            <person name="Held B."/>
            <person name="Canessa P."/>
            <person name="Larrondo L.F."/>
            <person name="Schmoll M."/>
            <person name="Druzhinina I.S."/>
            <person name="Kubicek C.P."/>
            <person name="Gaskell J.A."/>
            <person name="Kersten P."/>
            <person name="St John F."/>
            <person name="Glasner J."/>
            <person name="Sabat G."/>
            <person name="Splinter BonDurant S."/>
            <person name="Syed K."/>
            <person name="Yadav J."/>
            <person name="Mgbeahuruike A.C."/>
            <person name="Kovalchuk A."/>
            <person name="Asiegbu F.O."/>
            <person name="Lackner G."/>
            <person name="Hoffmeister D."/>
            <person name="Rencoret J."/>
            <person name="Gutierrez A."/>
            <person name="Sun H."/>
            <person name="Lindquist E."/>
            <person name="Barry K."/>
            <person name="Riley R."/>
            <person name="Grigoriev I.V."/>
            <person name="Henrissat B."/>
            <person name="Kues U."/>
            <person name="Berka R.M."/>
            <person name="Martinez A.T."/>
            <person name="Covert S.F."/>
            <person name="Blanchette R.A."/>
            <person name="Cullen D."/>
        </authorList>
    </citation>
    <scope>NUCLEOTIDE SEQUENCE [LARGE SCALE GENOMIC DNA]</scope>
    <source>
        <strain evidence="8 9">11061_1 CR5-6</strain>
    </source>
</reference>
<accession>A0A0C3NFD4</accession>